<reference evidence="1" key="2">
    <citation type="submission" date="2011-02" db="EMBL/GenBank/DDBJ databases">
        <authorList>
            <person name="MacLean D."/>
        </authorList>
    </citation>
    <scope>NUCLEOTIDE SEQUENCE</scope>
</reference>
<protein>
    <submittedName>
        <fullName evidence="1">AlNc14C86G5516 protein</fullName>
    </submittedName>
</protein>
<dbReference type="AlphaFoldDB" id="F0WFY3"/>
<accession>F0WFY3</accession>
<evidence type="ECO:0000313" key="1">
    <source>
        <dbReference type="EMBL" id="CCA20117.1"/>
    </source>
</evidence>
<sequence length="135" mass="16314">MLEAEELILRHRWMHLQQKSVYLLMYRCCPRRADKSAQDAQIVYVIEQRNRMNAPCVHVLEVVTRSWVGCCPKRLCTTNSELEWTRGIRLFTWFIESWPTLFTITLNDNEHREKTLNPLKPQRDVHERKFSQRSR</sequence>
<proteinExistence type="predicted"/>
<name>F0WFY3_9STRA</name>
<gene>
    <name evidence="1" type="primary">AlNc14C86G5516</name>
    <name evidence="1" type="ORF">ALNC14_062600</name>
</gene>
<dbReference type="EMBL" id="FR824131">
    <property type="protein sequence ID" value="CCA20117.1"/>
    <property type="molecule type" value="Genomic_DNA"/>
</dbReference>
<dbReference type="HOGENOM" id="CLU_1889625_0_0_1"/>
<reference evidence="1" key="1">
    <citation type="journal article" date="2011" name="PLoS Biol.">
        <title>Gene gain and loss during evolution of obligate parasitism in the white rust pathogen of Arabidopsis thaliana.</title>
        <authorList>
            <person name="Kemen E."/>
            <person name="Gardiner A."/>
            <person name="Schultz-Larsen T."/>
            <person name="Kemen A.C."/>
            <person name="Balmuth A.L."/>
            <person name="Robert-Seilaniantz A."/>
            <person name="Bailey K."/>
            <person name="Holub E."/>
            <person name="Studholme D.J."/>
            <person name="Maclean D."/>
            <person name="Jones J.D."/>
        </authorList>
    </citation>
    <scope>NUCLEOTIDE SEQUENCE</scope>
</reference>
<organism evidence="1">
    <name type="scientific">Albugo laibachii Nc14</name>
    <dbReference type="NCBI Taxonomy" id="890382"/>
    <lineage>
        <taxon>Eukaryota</taxon>
        <taxon>Sar</taxon>
        <taxon>Stramenopiles</taxon>
        <taxon>Oomycota</taxon>
        <taxon>Peronosporomycetes</taxon>
        <taxon>Albuginales</taxon>
        <taxon>Albuginaceae</taxon>
        <taxon>Albugo</taxon>
    </lineage>
</organism>